<evidence type="ECO:0000313" key="4">
    <source>
        <dbReference type="Proteomes" id="UP001597509"/>
    </source>
</evidence>
<dbReference type="NCBIfam" id="TIGR03570">
    <property type="entry name" value="NeuD_NnaD"/>
    <property type="match status" value="1"/>
</dbReference>
<dbReference type="CDD" id="cd03360">
    <property type="entry name" value="LbH_AT_putative"/>
    <property type="match status" value="1"/>
</dbReference>
<dbReference type="InterPro" id="IPR011004">
    <property type="entry name" value="Trimer_LpxA-like_sf"/>
</dbReference>
<dbReference type="InterPro" id="IPR041561">
    <property type="entry name" value="PglD_N"/>
</dbReference>
<feature type="domain" description="PglD N-terminal" evidence="2">
    <location>
        <begin position="2"/>
        <end position="83"/>
    </location>
</feature>
<proteinExistence type="inferred from homology"/>
<gene>
    <name evidence="3" type="ORF">ACFS6I_18390</name>
</gene>
<keyword evidence="4" id="KW-1185">Reference proteome</keyword>
<sequence>MRIAIIGSGDLGRQIAHLIHQDTDDQVIGFFDDFETKGTIIRGIPILGNRTDVCVAFDNAVFDATVIAIGYKHLHIRKEVFDDLEGKVQFYTFIHSSCIIDPTARIEEGTILFPGCLIDQNVHIHANSILNIGCTVAHDTIIASHCFLAPRVAIAGVVKVGLCCIIGINATIIDNLEIVSYVQIGAGSVVIKPIVKFGLYVGVPARFVK</sequence>
<organism evidence="3 4">
    <name type="scientific">Sphingobacterium anhuiense</name>
    <dbReference type="NCBI Taxonomy" id="493780"/>
    <lineage>
        <taxon>Bacteria</taxon>
        <taxon>Pseudomonadati</taxon>
        <taxon>Bacteroidota</taxon>
        <taxon>Sphingobacteriia</taxon>
        <taxon>Sphingobacteriales</taxon>
        <taxon>Sphingobacteriaceae</taxon>
        <taxon>Sphingobacterium</taxon>
    </lineage>
</organism>
<comment type="similarity">
    <text evidence="1">Belongs to the transferase hexapeptide repeat family.</text>
</comment>
<comment type="caution">
    <text evidence="3">The sequence shown here is derived from an EMBL/GenBank/DDBJ whole genome shotgun (WGS) entry which is preliminary data.</text>
</comment>
<dbReference type="PANTHER" id="PTHR43300:SF7">
    <property type="entry name" value="UDP-N-ACETYLBACILLOSAMINE N-ACETYLTRANSFERASE"/>
    <property type="match status" value="1"/>
</dbReference>
<dbReference type="Gene3D" id="3.40.50.20">
    <property type="match status" value="1"/>
</dbReference>
<name>A0ABW5YZN6_9SPHI</name>
<dbReference type="InterPro" id="IPR050179">
    <property type="entry name" value="Trans_hexapeptide_repeat"/>
</dbReference>
<dbReference type="PANTHER" id="PTHR43300">
    <property type="entry name" value="ACETYLTRANSFERASE"/>
    <property type="match status" value="1"/>
</dbReference>
<accession>A0ABW5YZN6</accession>
<dbReference type="InterPro" id="IPR020019">
    <property type="entry name" value="AcTrfase_PglD-like"/>
</dbReference>
<dbReference type="Proteomes" id="UP001597509">
    <property type="component" value="Unassembled WGS sequence"/>
</dbReference>
<evidence type="ECO:0000256" key="1">
    <source>
        <dbReference type="ARBA" id="ARBA00007274"/>
    </source>
</evidence>
<reference evidence="4" key="1">
    <citation type="journal article" date="2019" name="Int. J. Syst. Evol. Microbiol.">
        <title>The Global Catalogue of Microorganisms (GCM) 10K type strain sequencing project: providing services to taxonomists for standard genome sequencing and annotation.</title>
        <authorList>
            <consortium name="The Broad Institute Genomics Platform"/>
            <consortium name="The Broad Institute Genome Sequencing Center for Infectious Disease"/>
            <person name="Wu L."/>
            <person name="Ma J."/>
        </authorList>
    </citation>
    <scope>NUCLEOTIDE SEQUENCE [LARGE SCALE GENOMIC DNA]</scope>
    <source>
        <strain evidence="4">KCTC 22209</strain>
    </source>
</reference>
<protein>
    <submittedName>
        <fullName evidence="3">Acetyltransferase</fullName>
    </submittedName>
</protein>
<dbReference type="Pfam" id="PF17836">
    <property type="entry name" value="PglD_N"/>
    <property type="match status" value="1"/>
</dbReference>
<dbReference type="Gene3D" id="2.160.10.10">
    <property type="entry name" value="Hexapeptide repeat proteins"/>
    <property type="match status" value="1"/>
</dbReference>
<dbReference type="EMBL" id="JBHUPE010000007">
    <property type="protein sequence ID" value="MFD2905904.1"/>
    <property type="molecule type" value="Genomic_DNA"/>
</dbReference>
<evidence type="ECO:0000259" key="2">
    <source>
        <dbReference type="Pfam" id="PF17836"/>
    </source>
</evidence>
<evidence type="ECO:0000313" key="3">
    <source>
        <dbReference type="EMBL" id="MFD2905904.1"/>
    </source>
</evidence>
<dbReference type="SUPFAM" id="SSF51161">
    <property type="entry name" value="Trimeric LpxA-like enzymes"/>
    <property type="match status" value="1"/>
</dbReference>
<dbReference type="RefSeq" id="WP_380922824.1">
    <property type="nucleotide sequence ID" value="NZ_JBHUPE010000007.1"/>
</dbReference>